<feature type="compositionally biased region" description="Basic and acidic residues" evidence="1">
    <location>
        <begin position="165"/>
        <end position="175"/>
    </location>
</feature>
<reference evidence="2 3" key="1">
    <citation type="submission" date="2006-10" db="EMBL/GenBank/DDBJ databases">
        <authorList>
            <person name="Fleischmann R.D."/>
            <person name="Dodson R.J."/>
            <person name="Haft D.H."/>
            <person name="Merkel J.S."/>
            <person name="Nelson W.C."/>
            <person name="Fraser C.M."/>
        </authorList>
    </citation>
    <scope>NUCLEOTIDE SEQUENCE [LARGE SCALE GENOMIC DNA]</scope>
    <source>
        <strain evidence="3">ATCC 700084 / mc(2)155</strain>
    </source>
</reference>
<evidence type="ECO:0000256" key="1">
    <source>
        <dbReference type="SAM" id="MobiDB-lite"/>
    </source>
</evidence>
<name>A0QQB3_MYCS2</name>
<dbReference type="OrthoDB" id="4732941at2"/>
<proteinExistence type="predicted"/>
<feature type="region of interest" description="Disordered" evidence="1">
    <location>
        <begin position="164"/>
        <end position="183"/>
    </location>
</feature>
<dbReference type="STRING" id="246196.MSMEG_0693"/>
<dbReference type="InterPro" id="IPR049709">
    <property type="entry name" value="IniB-like_N"/>
</dbReference>
<accession>A0QQB3</accession>
<dbReference type="eggNOG" id="ENOG5032SK8">
    <property type="taxonomic scope" value="Bacteria"/>
</dbReference>
<evidence type="ECO:0000313" key="3">
    <source>
        <dbReference type="Proteomes" id="UP000000757"/>
    </source>
</evidence>
<dbReference type="NCBIfam" id="NF038175">
    <property type="entry name" value="IniB_NTERM"/>
    <property type="match status" value="1"/>
</dbReference>
<dbReference type="Proteomes" id="UP000000757">
    <property type="component" value="Chromosome"/>
</dbReference>
<dbReference type="KEGG" id="msm:MSMEG_0693"/>
<dbReference type="PATRIC" id="fig|246196.19.peg.689"/>
<dbReference type="EMBL" id="CP000480">
    <property type="protein sequence ID" value="ABK73111.1"/>
    <property type="molecule type" value="Genomic_DNA"/>
</dbReference>
<protein>
    <submittedName>
        <fullName evidence="2">Uncharacterized protein</fullName>
    </submittedName>
</protein>
<organism evidence="2 3">
    <name type="scientific">Mycolicibacterium smegmatis (strain ATCC 700084 / mc(2)155)</name>
    <name type="common">Mycobacterium smegmatis</name>
    <dbReference type="NCBI Taxonomy" id="246196"/>
    <lineage>
        <taxon>Bacteria</taxon>
        <taxon>Bacillati</taxon>
        <taxon>Actinomycetota</taxon>
        <taxon>Actinomycetes</taxon>
        <taxon>Mycobacteriales</taxon>
        <taxon>Mycobacteriaceae</taxon>
        <taxon>Mycolicibacterium</taxon>
    </lineage>
</organism>
<dbReference type="NCBIfam" id="NF038176">
    <property type="entry name" value="Rv0340_fam"/>
    <property type="match status" value="1"/>
</dbReference>
<evidence type="ECO:0000313" key="2">
    <source>
        <dbReference type="EMBL" id="ABK73111.1"/>
    </source>
</evidence>
<dbReference type="AlphaFoldDB" id="A0QQB3"/>
<sequence length="183" mass="18690">MIDQRMRGVMANTLLDFVMSLVRDPEAAARYAADPAQAIADADLNGVTSVDVDNLIPVVSESLSVGAATGGLDAYGAEPADNVWASGAATAAFDAFGDHVPFDTGSGGQVIHAPADPEPAGADALSGPAEAVSATTPEIDPPVVEPLQVEDPVFGTDWGQPVIPEHPDMGDHGDDLSGLDIFD</sequence>
<gene>
    <name evidence="2" type="ordered locus">MSMEG_0693</name>
</gene>
<keyword evidence="3" id="KW-1185">Reference proteome</keyword>
<dbReference type="PaxDb" id="246196-MSMEI_0676"/>